<keyword evidence="3" id="KW-1003">Cell membrane</keyword>
<evidence type="ECO:0000256" key="6">
    <source>
        <dbReference type="ARBA" id="ARBA00022683"/>
    </source>
</evidence>
<dbReference type="InterPro" id="IPR001996">
    <property type="entry name" value="PTS_IIB_1"/>
</dbReference>
<feature type="transmembrane region" description="Helical" evidence="12">
    <location>
        <begin position="46"/>
        <end position="67"/>
    </location>
</feature>
<evidence type="ECO:0000259" key="15">
    <source>
        <dbReference type="PROSITE" id="PS51103"/>
    </source>
</evidence>
<dbReference type="PANTHER" id="PTHR30009">
    <property type="entry name" value="CYTOCHROME C-TYPE SYNTHESIS PROTEIN AND PTS TRANSMEMBRANE COMPONENT"/>
    <property type="match status" value="1"/>
</dbReference>
<gene>
    <name evidence="16" type="primary">ptsG</name>
    <name evidence="16" type="ORF">N7Z68_03260</name>
</gene>
<dbReference type="PROSITE" id="PS51093">
    <property type="entry name" value="PTS_EIIA_TYPE_1"/>
    <property type="match status" value="1"/>
</dbReference>
<feature type="transmembrane region" description="Helical" evidence="12">
    <location>
        <begin position="146"/>
        <end position="169"/>
    </location>
</feature>
<keyword evidence="4" id="KW-0762">Sugar transport</keyword>
<keyword evidence="2" id="KW-0813">Transport</keyword>
<dbReference type="Pfam" id="PF02378">
    <property type="entry name" value="PTS_EIIC"/>
    <property type="match status" value="1"/>
</dbReference>
<evidence type="ECO:0000256" key="10">
    <source>
        <dbReference type="ARBA" id="ARBA00023136"/>
    </source>
</evidence>
<evidence type="ECO:0000313" key="16">
    <source>
        <dbReference type="EMBL" id="MDE5412390.1"/>
    </source>
</evidence>
<evidence type="ECO:0000256" key="8">
    <source>
        <dbReference type="ARBA" id="ARBA00022777"/>
    </source>
</evidence>
<keyword evidence="17" id="KW-1185">Reference proteome</keyword>
<dbReference type="PROSITE" id="PS51098">
    <property type="entry name" value="PTS_EIIB_TYPE_1"/>
    <property type="match status" value="1"/>
</dbReference>
<keyword evidence="5 16" id="KW-0808">Transferase</keyword>
<dbReference type="InterPro" id="IPR018113">
    <property type="entry name" value="PTrfase_EIIB_Cys"/>
</dbReference>
<comment type="caution">
    <text evidence="16">The sequence shown here is derived from an EMBL/GenBank/DDBJ whole genome shotgun (WGS) entry which is preliminary data.</text>
</comment>
<dbReference type="Proteomes" id="UP001148125">
    <property type="component" value="Unassembled WGS sequence"/>
</dbReference>
<feature type="domain" description="PTS EIIA type-1" evidence="13">
    <location>
        <begin position="524"/>
        <end position="628"/>
    </location>
</feature>
<keyword evidence="10 12" id="KW-0472">Membrane</keyword>
<dbReference type="InterPro" id="IPR011299">
    <property type="entry name" value="PTS_IIBC_glc"/>
</dbReference>
<feature type="domain" description="PTS EIIB type-1" evidence="14">
    <location>
        <begin position="397"/>
        <end position="478"/>
    </location>
</feature>
<feature type="transmembrane region" description="Helical" evidence="12">
    <location>
        <begin position="328"/>
        <end position="345"/>
    </location>
</feature>
<evidence type="ECO:0000259" key="13">
    <source>
        <dbReference type="PROSITE" id="PS51093"/>
    </source>
</evidence>
<dbReference type="RefSeq" id="WP_275117022.1">
    <property type="nucleotide sequence ID" value="NZ_JAOTPO010000002.1"/>
</dbReference>
<feature type="transmembrane region" description="Helical" evidence="12">
    <location>
        <begin position="107"/>
        <end position="126"/>
    </location>
</feature>
<dbReference type="GO" id="GO:0016740">
    <property type="term" value="F:transferase activity"/>
    <property type="evidence" value="ECO:0007669"/>
    <property type="project" value="UniProtKB-KW"/>
</dbReference>
<comment type="subcellular location">
    <subcellularLocation>
        <location evidence="1">Cell membrane</location>
        <topology evidence="1">Multi-pass membrane protein</topology>
    </subcellularLocation>
</comment>
<dbReference type="PROSITE" id="PS01035">
    <property type="entry name" value="PTS_EIIB_TYPE_1_CYS"/>
    <property type="match status" value="1"/>
</dbReference>
<evidence type="ECO:0000256" key="3">
    <source>
        <dbReference type="ARBA" id="ARBA00022475"/>
    </source>
</evidence>
<keyword evidence="8" id="KW-0418">Kinase</keyword>
<dbReference type="NCBIfam" id="TIGR00830">
    <property type="entry name" value="PTBA"/>
    <property type="match status" value="1"/>
</dbReference>
<dbReference type="SUPFAM" id="SSF55604">
    <property type="entry name" value="Glucose permease domain IIB"/>
    <property type="match status" value="1"/>
</dbReference>
<dbReference type="InterPro" id="IPR050429">
    <property type="entry name" value="PTS_Glucose_EIICBA"/>
</dbReference>
<dbReference type="Pfam" id="PF00367">
    <property type="entry name" value="PTS_EIIB"/>
    <property type="match status" value="1"/>
</dbReference>
<dbReference type="InterPro" id="IPR011055">
    <property type="entry name" value="Dup_hybrid_motif"/>
</dbReference>
<evidence type="ECO:0000256" key="9">
    <source>
        <dbReference type="ARBA" id="ARBA00022989"/>
    </source>
</evidence>
<dbReference type="InterPro" id="IPR003352">
    <property type="entry name" value="PTS_EIIC"/>
</dbReference>
<dbReference type="PROSITE" id="PS51103">
    <property type="entry name" value="PTS_EIIC_TYPE_1"/>
    <property type="match status" value="1"/>
</dbReference>
<evidence type="ECO:0000259" key="14">
    <source>
        <dbReference type="PROSITE" id="PS51098"/>
    </source>
</evidence>
<feature type="domain" description="PTS EIIC type-1" evidence="15">
    <location>
        <begin position="3"/>
        <end position="383"/>
    </location>
</feature>
<dbReference type="NCBIfam" id="TIGR00826">
    <property type="entry name" value="EIIB_glc"/>
    <property type="match status" value="1"/>
</dbReference>
<keyword evidence="7 12" id="KW-0812">Transmembrane</keyword>
<evidence type="ECO:0000256" key="1">
    <source>
        <dbReference type="ARBA" id="ARBA00004651"/>
    </source>
</evidence>
<dbReference type="SUPFAM" id="SSF51261">
    <property type="entry name" value="Duplicated hybrid motif"/>
    <property type="match status" value="1"/>
</dbReference>
<evidence type="ECO:0000256" key="2">
    <source>
        <dbReference type="ARBA" id="ARBA00022448"/>
    </source>
</evidence>
<feature type="transmembrane region" description="Helical" evidence="12">
    <location>
        <begin position="274"/>
        <end position="291"/>
    </location>
</feature>
<evidence type="ECO:0000256" key="7">
    <source>
        <dbReference type="ARBA" id="ARBA00022692"/>
    </source>
</evidence>
<protein>
    <submittedName>
        <fullName evidence="16">Glucose-specific PTS transporter subunit IIBC</fullName>
        <ecNumber evidence="16">2.7.1.199</ecNumber>
    </submittedName>
</protein>
<name>A0ABT5VAA5_9BACI</name>
<evidence type="ECO:0000256" key="11">
    <source>
        <dbReference type="PROSITE-ProRule" id="PRU00421"/>
    </source>
</evidence>
<proteinExistence type="predicted"/>
<dbReference type="NCBIfam" id="TIGR02002">
    <property type="entry name" value="PTS-II-BC-glcB"/>
    <property type="match status" value="1"/>
</dbReference>
<accession>A0ABT5VAA5</accession>
<dbReference type="EC" id="2.7.1.199" evidence="16"/>
<dbReference type="InterPro" id="IPR013013">
    <property type="entry name" value="PTS_EIIC_1"/>
</dbReference>
<feature type="transmembrane region" description="Helical" evidence="12">
    <location>
        <begin position="351"/>
        <end position="371"/>
    </location>
</feature>
<dbReference type="InterPro" id="IPR001127">
    <property type="entry name" value="PTS_EIIA_1_perm"/>
</dbReference>
<feature type="transmembrane region" description="Helical" evidence="12">
    <location>
        <begin position="297"/>
        <end position="321"/>
    </location>
</feature>
<dbReference type="PROSITE" id="PS00371">
    <property type="entry name" value="PTS_EIIA_TYPE_1_HIS"/>
    <property type="match status" value="1"/>
</dbReference>
<keyword evidence="9 12" id="KW-1133">Transmembrane helix</keyword>
<keyword evidence="6" id="KW-0598">Phosphotransferase system</keyword>
<dbReference type="CDD" id="cd00212">
    <property type="entry name" value="PTS_IIB_glc"/>
    <property type="match status" value="1"/>
</dbReference>
<feature type="transmembrane region" description="Helical" evidence="12">
    <location>
        <begin position="74"/>
        <end position="95"/>
    </location>
</feature>
<dbReference type="PANTHER" id="PTHR30009:SF20">
    <property type="entry name" value="PTS SYSTEM GLUCOSE-SPECIFIC EIICB COMPONENT-RELATED"/>
    <property type="match status" value="1"/>
</dbReference>
<dbReference type="Gene3D" id="3.30.1360.60">
    <property type="entry name" value="Glucose permease domain IIB"/>
    <property type="match status" value="1"/>
</dbReference>
<evidence type="ECO:0000256" key="5">
    <source>
        <dbReference type="ARBA" id="ARBA00022679"/>
    </source>
</evidence>
<feature type="transmembrane region" description="Helical" evidence="12">
    <location>
        <begin position="12"/>
        <end position="34"/>
    </location>
</feature>
<reference evidence="16" key="1">
    <citation type="submission" date="2024-05" db="EMBL/GenBank/DDBJ databases">
        <title>Alkalihalobacillus sp. strain MEB203 novel alkaliphilic bacterium from Lonar Lake, India.</title>
        <authorList>
            <person name="Joshi A."/>
            <person name="Thite S."/>
            <person name="Mengade P."/>
        </authorList>
    </citation>
    <scope>NUCLEOTIDE SEQUENCE</scope>
    <source>
        <strain evidence="16">MEB 203</strain>
    </source>
</reference>
<dbReference type="Pfam" id="PF00358">
    <property type="entry name" value="PTS_EIIA_1"/>
    <property type="match status" value="1"/>
</dbReference>
<organism evidence="16 17">
    <name type="scientific">Alkalihalobacterium chitinilyticum</name>
    <dbReference type="NCBI Taxonomy" id="2980103"/>
    <lineage>
        <taxon>Bacteria</taxon>
        <taxon>Bacillati</taxon>
        <taxon>Bacillota</taxon>
        <taxon>Bacilli</taxon>
        <taxon>Bacillales</taxon>
        <taxon>Bacillaceae</taxon>
        <taxon>Alkalihalobacterium</taxon>
    </lineage>
</organism>
<evidence type="ECO:0000256" key="12">
    <source>
        <dbReference type="SAM" id="Phobius"/>
    </source>
</evidence>
<feature type="transmembrane region" description="Helical" evidence="12">
    <location>
        <begin position="244"/>
        <end position="262"/>
    </location>
</feature>
<evidence type="ECO:0000313" key="17">
    <source>
        <dbReference type="Proteomes" id="UP001148125"/>
    </source>
</evidence>
<dbReference type="InterPro" id="IPR036878">
    <property type="entry name" value="Glu_permease_IIB"/>
</dbReference>
<feature type="active site" description="Phosphocysteine intermediate; for EIIB activity" evidence="11">
    <location>
        <position position="419"/>
    </location>
</feature>
<evidence type="ECO:0000256" key="4">
    <source>
        <dbReference type="ARBA" id="ARBA00022597"/>
    </source>
</evidence>
<dbReference type="EMBL" id="JAOTPO010000002">
    <property type="protein sequence ID" value="MDE5412390.1"/>
    <property type="molecule type" value="Genomic_DNA"/>
</dbReference>
<dbReference type="Gene3D" id="2.70.70.10">
    <property type="entry name" value="Glucose Permease (Domain IIA)"/>
    <property type="match status" value="1"/>
</dbReference>
<sequence length="656" mass="70417">MFKKAFGTLQRVGRALMTPVSVLPAAGLLLGLGHENVLNIPIMAEAGGVIFGNLALLFAVGVAIGLADGDGVAGLAAVIGYLVMNTTLGIMAGYYGAETVTVLGIETLQTGVFGGIIMGLVAATLYKRFYNIELPPFLGFFAGKRFVPIITAATAVLLGIAFVFIWPPIQGVIDWFSHLATETGTTVAAFVFGFTQRALIPFGLHHIFYQPFWFEFGTFTTAAGDVVRGDMTRFFAGDPTAGTFMAGLFPFMLFGLPAAALAIYHEARPERKKAVAGIMASAALTSFLTGITEPIEFAFLFVAPVLFLIHCVFAGFSFVIMDLLGVKAGFTFSGGFIDYVLYWGLSTNSWMIIPVGIGFAFIYYFGFRFAIRKWNLRTPGREPEEQVSDTPSKGKKSELAKNVLHALGGKNNITALDACITRLRVSVKDPAEVDSSQLKKLGASGVLEMGNNIQAIFGTQSDALKGQIKDLIDGKEVMQDIDDQEVDETKVIPQSNSESADEEGRLQVATPIKGKLLPITEVPDKVFAEKMMGDGFAIAPTEGLVVSPVAGKIINVFPTKHAIGILAHTGHEILIHIGIDTVQMNGEGFEVFVSEGDEIEQGQKLVTMDLALIEQKASSTITPIVFTNLKENEIISLQEKAAVELGETGLVSIKNK</sequence>